<dbReference type="InterPro" id="IPR001373">
    <property type="entry name" value="Cullin_N"/>
</dbReference>
<evidence type="ECO:0000256" key="4">
    <source>
        <dbReference type="ARBA" id="ARBA00022786"/>
    </source>
</evidence>
<dbReference type="Gene3D" id="3.30.230.130">
    <property type="entry name" value="Cullin, Chain C, Domain 2"/>
    <property type="match status" value="1"/>
</dbReference>
<feature type="chain" id="PRO_5032731289" evidence="8">
    <location>
        <begin position="21"/>
        <end position="440"/>
    </location>
</feature>
<dbReference type="PANTHER" id="PTHR11932">
    <property type="entry name" value="CULLIN"/>
    <property type="match status" value="1"/>
</dbReference>
<dbReference type="GO" id="GO:0016567">
    <property type="term" value="P:protein ubiquitination"/>
    <property type="evidence" value="ECO:0007669"/>
    <property type="project" value="UniProtKB-UniPathway"/>
</dbReference>
<dbReference type="SUPFAM" id="SSF75632">
    <property type="entry name" value="Cullin homology domain"/>
    <property type="match status" value="1"/>
</dbReference>
<keyword evidence="8" id="KW-0732">Signal</keyword>
<proteinExistence type="inferred from homology"/>
<organism evidence="10 11">
    <name type="scientific">Nyctereutes procyonoides</name>
    <name type="common">Raccoon dog</name>
    <name type="synonym">Canis procyonoides</name>
    <dbReference type="NCBI Taxonomy" id="34880"/>
    <lineage>
        <taxon>Eukaryota</taxon>
        <taxon>Metazoa</taxon>
        <taxon>Chordata</taxon>
        <taxon>Craniata</taxon>
        <taxon>Vertebrata</taxon>
        <taxon>Euteleostomi</taxon>
        <taxon>Mammalia</taxon>
        <taxon>Eutheria</taxon>
        <taxon>Laurasiatheria</taxon>
        <taxon>Carnivora</taxon>
        <taxon>Caniformia</taxon>
        <taxon>Canidae</taxon>
        <taxon>Nyctereutes</taxon>
    </lineage>
</organism>
<evidence type="ECO:0000256" key="6">
    <source>
        <dbReference type="PROSITE-ProRule" id="PRU00330"/>
    </source>
</evidence>
<dbReference type="GO" id="GO:0031625">
    <property type="term" value="F:ubiquitin protein ligase binding"/>
    <property type="evidence" value="ECO:0007669"/>
    <property type="project" value="InterPro"/>
</dbReference>
<keyword evidence="3" id="KW-1017">Isopeptide bond</keyword>
<dbReference type="InterPro" id="IPR036317">
    <property type="entry name" value="Cullin_homology_sf"/>
</dbReference>
<name>A0A811Y5Z1_NYCPR</name>
<evidence type="ECO:0000256" key="3">
    <source>
        <dbReference type="ARBA" id="ARBA00022499"/>
    </source>
</evidence>
<feature type="signal peptide" evidence="8">
    <location>
        <begin position="1"/>
        <end position="20"/>
    </location>
</feature>
<keyword evidence="11" id="KW-1185">Reference proteome</keyword>
<dbReference type="AlphaFoldDB" id="A0A811Y5Z1"/>
<evidence type="ECO:0000313" key="10">
    <source>
        <dbReference type="EMBL" id="CAD7672435.1"/>
    </source>
</evidence>
<dbReference type="SMART" id="SM00884">
    <property type="entry name" value="Cullin_Nedd8"/>
    <property type="match status" value="1"/>
</dbReference>
<dbReference type="InterPro" id="IPR016159">
    <property type="entry name" value="Cullin_repeat-like_dom_sf"/>
</dbReference>
<dbReference type="InterPro" id="IPR019559">
    <property type="entry name" value="Cullin_neddylation_domain"/>
</dbReference>
<dbReference type="Pfam" id="PF26557">
    <property type="entry name" value="Cullin_AB"/>
    <property type="match status" value="1"/>
</dbReference>
<evidence type="ECO:0000256" key="2">
    <source>
        <dbReference type="ARBA" id="ARBA00006019"/>
    </source>
</evidence>
<comment type="similarity">
    <text evidence="2 6 7">Belongs to the cullin family.</text>
</comment>
<dbReference type="InterPro" id="IPR045093">
    <property type="entry name" value="Cullin"/>
</dbReference>
<protein>
    <submittedName>
        <fullName evidence="10">(raccoon dog) hypothetical protein</fullName>
    </submittedName>
</protein>
<dbReference type="SUPFAM" id="SSF46785">
    <property type="entry name" value="Winged helix' DNA-binding domain"/>
    <property type="match status" value="1"/>
</dbReference>
<gene>
    <name evidence="10" type="ORF">NYPRO_LOCUS5230</name>
</gene>
<dbReference type="Pfam" id="PF00888">
    <property type="entry name" value="Cullin"/>
    <property type="match status" value="2"/>
</dbReference>
<dbReference type="InterPro" id="IPR036390">
    <property type="entry name" value="WH_DNA-bd_sf"/>
</dbReference>
<dbReference type="InterPro" id="IPR016158">
    <property type="entry name" value="Cullin_homology"/>
</dbReference>
<dbReference type="InterPro" id="IPR059120">
    <property type="entry name" value="Cullin-like_AB"/>
</dbReference>
<dbReference type="SUPFAM" id="SSF74788">
    <property type="entry name" value="Cullin repeat-like"/>
    <property type="match status" value="1"/>
</dbReference>
<evidence type="ECO:0000256" key="1">
    <source>
        <dbReference type="ARBA" id="ARBA00004906"/>
    </source>
</evidence>
<comment type="pathway">
    <text evidence="1">Protein modification; protein ubiquitination.</text>
</comment>
<evidence type="ECO:0000256" key="5">
    <source>
        <dbReference type="ARBA" id="ARBA00022843"/>
    </source>
</evidence>
<dbReference type="UniPathway" id="UPA00143"/>
<evidence type="ECO:0000313" key="11">
    <source>
        <dbReference type="Proteomes" id="UP000645828"/>
    </source>
</evidence>
<evidence type="ECO:0000259" key="9">
    <source>
        <dbReference type="PROSITE" id="PS50069"/>
    </source>
</evidence>
<dbReference type="PROSITE" id="PS50069">
    <property type="entry name" value="CULLIN_2"/>
    <property type="match status" value="1"/>
</dbReference>
<dbReference type="Proteomes" id="UP000645828">
    <property type="component" value="Unassembled WGS sequence"/>
</dbReference>
<sequence>MQNWYTFFLFVLRILVIINSFPSDMGLELFRNQIISDEMVQSKRIDGILLTEQERKTNCLYAAEGQRLIVPDLTQIYQLFSHMKHRQQILLQHWSKYIKTFGTATDLVDFKDLVHHVIEMCFQRNKKFINLVKESFEAVIKKRPNKPTELIDSHMVMIIFRFIRGKDFFEAFYKKDFAKRLFAGKSTSVDAEKSMLSQLKQERGSMSVVLLSPASMFKDMELSKDIIVHFKQYMKNHSDPGSIDLTVNKTYDGILANIHTYGNAFNSKNKKHNGRKLQWQTTLENAVLKAEFKEGKDFQMSHFQMLVLLKEGGRFSFEEIKMGIGIKDSELQRTLQSLACGKARVLVRSPKGKEVEDGDMFMFREFKHKFTTDRMFQERQYQIDPVIVRIMKMRKTPVKFPVKLGDLKKRIEFLIDSIWRETKTITTTTWPDYWLAAFSQ</sequence>
<dbReference type="Gene3D" id="1.20.1310.10">
    <property type="entry name" value="Cullin Repeats"/>
    <property type="match status" value="1"/>
</dbReference>
<comment type="caution">
    <text evidence="10">The sequence shown here is derived from an EMBL/GenBank/DDBJ whole genome shotgun (WGS) entry which is preliminary data.</text>
</comment>
<dbReference type="EMBL" id="CAJHUB010000666">
    <property type="protein sequence ID" value="CAD7672435.1"/>
    <property type="molecule type" value="Genomic_DNA"/>
</dbReference>
<feature type="domain" description="Cullin family profile" evidence="9">
    <location>
        <begin position="156"/>
        <end position="339"/>
    </location>
</feature>
<keyword evidence="5" id="KW-0832">Ubl conjugation</keyword>
<accession>A0A811Y5Z1</accession>
<dbReference type="SMART" id="SM00182">
    <property type="entry name" value="CULLIN"/>
    <property type="match status" value="1"/>
</dbReference>
<reference evidence="10" key="1">
    <citation type="submission" date="2020-12" db="EMBL/GenBank/DDBJ databases">
        <authorList>
            <consortium name="Molecular Ecology Group"/>
        </authorList>
    </citation>
    <scope>NUCLEOTIDE SEQUENCE</scope>
    <source>
        <strain evidence="10">TBG_1078</strain>
    </source>
</reference>
<evidence type="ECO:0000256" key="8">
    <source>
        <dbReference type="SAM" id="SignalP"/>
    </source>
</evidence>
<evidence type="ECO:0000256" key="7">
    <source>
        <dbReference type="RuleBase" id="RU003829"/>
    </source>
</evidence>
<keyword evidence="4" id="KW-0833">Ubl conjugation pathway</keyword>
<dbReference type="GO" id="GO:0006511">
    <property type="term" value="P:ubiquitin-dependent protein catabolic process"/>
    <property type="evidence" value="ECO:0007669"/>
    <property type="project" value="InterPro"/>
</dbReference>